<dbReference type="GO" id="GO:0005886">
    <property type="term" value="C:plasma membrane"/>
    <property type="evidence" value="ECO:0007669"/>
    <property type="project" value="TreeGrafter"/>
</dbReference>
<evidence type="ECO:0000259" key="8">
    <source>
        <dbReference type="Pfam" id="PF03600"/>
    </source>
</evidence>
<feature type="transmembrane region" description="Helical" evidence="7">
    <location>
        <begin position="306"/>
        <end position="328"/>
    </location>
</feature>
<feature type="domain" description="Citrate transporter-like" evidence="8">
    <location>
        <begin position="14"/>
        <end position="437"/>
    </location>
</feature>
<keyword evidence="3" id="KW-0813">Transport</keyword>
<name>A0A415DU86_9FIRM</name>
<dbReference type="PANTHER" id="PTHR10283:SF82">
    <property type="entry name" value="SOLUTE CARRIER FAMILY 13 MEMBER 2"/>
    <property type="match status" value="1"/>
</dbReference>
<evidence type="ECO:0000256" key="7">
    <source>
        <dbReference type="SAM" id="Phobius"/>
    </source>
</evidence>
<accession>A0A415DU86</accession>
<dbReference type="InterPro" id="IPR004680">
    <property type="entry name" value="Cit_transptr-like_dom"/>
</dbReference>
<feature type="transmembrane region" description="Helical" evidence="7">
    <location>
        <begin position="279"/>
        <end position="300"/>
    </location>
</feature>
<feature type="transmembrane region" description="Helical" evidence="7">
    <location>
        <begin position="389"/>
        <end position="419"/>
    </location>
</feature>
<dbReference type="Pfam" id="PF03600">
    <property type="entry name" value="CitMHS"/>
    <property type="match status" value="1"/>
</dbReference>
<dbReference type="STRING" id="1776384.GCA_900086585_01482"/>
<feature type="transmembrane region" description="Helical" evidence="7">
    <location>
        <begin position="94"/>
        <end position="112"/>
    </location>
</feature>
<feature type="transmembrane region" description="Helical" evidence="7">
    <location>
        <begin position="431"/>
        <end position="452"/>
    </location>
</feature>
<evidence type="ECO:0000256" key="5">
    <source>
        <dbReference type="ARBA" id="ARBA00022989"/>
    </source>
</evidence>
<evidence type="ECO:0000256" key="6">
    <source>
        <dbReference type="ARBA" id="ARBA00023136"/>
    </source>
</evidence>
<dbReference type="PANTHER" id="PTHR10283">
    <property type="entry name" value="SOLUTE CARRIER FAMILY 13 MEMBER"/>
    <property type="match status" value="1"/>
</dbReference>
<reference evidence="9 10" key="1">
    <citation type="submission" date="2018-08" db="EMBL/GenBank/DDBJ databases">
        <title>A genome reference for cultivated species of the human gut microbiota.</title>
        <authorList>
            <person name="Zou Y."/>
            <person name="Xue W."/>
            <person name="Luo G."/>
        </authorList>
    </citation>
    <scope>NUCLEOTIDE SEQUENCE [LARGE SCALE GENOMIC DNA]</scope>
    <source>
        <strain evidence="9 10">AM07-24</strain>
    </source>
</reference>
<sequence length="497" mass="54197">MKNLNKKKDISYYIKALIGILIMLLFPILPAPAPITTVGMVIIGQLLGLIILWTFVDMMWPTFLAIILFGLHALDVYPASWQTNGIYEAGQQSFGNWIVLFALGCSILCVLLEESGIIRRIVFWFITSKQAKNNAWTFSFMFLFATMAISLFLDCVAAEFFMLGIAHEIFAIFGFKKGDKWPKYMVIGITFTVILAFAMTPICHTASILFMGIYSGITGQAANVLGYMLVGIPVGFVIWFLMLLWFRFVVKPDISHFDKIDFAAIEAMRPGAMDKKEKLVGAVSILVLILWIIPGFLSFLAPTSSVFLFMDNLTATAPLFIAIVFLAIVHIEGKPVLDLHAAMKKVDWLSIVFLAGILMIATAMGEATTGIPDFIAKNIIPLAEGKSPYAVIALFAVLSCAITNIANNIPVGIIFVSVGVPLAQAAGINPFLLVVTICIAANMAYTIPPAFVPIGMAYSDEWCEGKSVLKNGLVMTVISCASLALLIYPLGNLILGA</sequence>
<feature type="transmembrane region" description="Helical" evidence="7">
    <location>
        <begin position="187"/>
        <end position="213"/>
    </location>
</feature>
<feature type="transmembrane region" description="Helical" evidence="7">
    <location>
        <begin position="348"/>
        <end position="369"/>
    </location>
</feature>
<feature type="transmembrane region" description="Helical" evidence="7">
    <location>
        <begin position="158"/>
        <end position="175"/>
    </location>
</feature>
<evidence type="ECO:0000256" key="3">
    <source>
        <dbReference type="ARBA" id="ARBA00022448"/>
    </source>
</evidence>
<evidence type="ECO:0000256" key="2">
    <source>
        <dbReference type="ARBA" id="ARBA00006772"/>
    </source>
</evidence>
<proteinExistence type="inferred from homology"/>
<evidence type="ECO:0000313" key="10">
    <source>
        <dbReference type="Proteomes" id="UP000284841"/>
    </source>
</evidence>
<feature type="transmembrane region" description="Helical" evidence="7">
    <location>
        <begin position="472"/>
        <end position="495"/>
    </location>
</feature>
<dbReference type="RefSeq" id="WP_118336673.1">
    <property type="nucleotide sequence ID" value="NZ_AP025567.1"/>
</dbReference>
<feature type="transmembrane region" description="Helical" evidence="7">
    <location>
        <begin position="35"/>
        <end position="56"/>
    </location>
</feature>
<protein>
    <recommendedName>
        <fullName evidence="8">Citrate transporter-like domain-containing protein</fullName>
    </recommendedName>
</protein>
<comment type="similarity">
    <text evidence="2">Belongs to the SLC13A/DASS transporter (TC 2.A.47) family. NADC subfamily.</text>
</comment>
<evidence type="ECO:0000256" key="1">
    <source>
        <dbReference type="ARBA" id="ARBA00004141"/>
    </source>
</evidence>
<feature type="transmembrane region" description="Helical" evidence="7">
    <location>
        <begin position="133"/>
        <end position="152"/>
    </location>
</feature>
<keyword evidence="4 7" id="KW-0812">Transmembrane</keyword>
<gene>
    <name evidence="9" type="ORF">DW099_18925</name>
</gene>
<feature type="transmembrane region" description="Helical" evidence="7">
    <location>
        <begin position="12"/>
        <end position="29"/>
    </location>
</feature>
<dbReference type="EMBL" id="QRMS01000009">
    <property type="protein sequence ID" value="RHJ83391.1"/>
    <property type="molecule type" value="Genomic_DNA"/>
</dbReference>
<organism evidence="9 10">
    <name type="scientific">Emergencia timonensis</name>
    <dbReference type="NCBI Taxonomy" id="1776384"/>
    <lineage>
        <taxon>Bacteria</taxon>
        <taxon>Bacillati</taxon>
        <taxon>Bacillota</taxon>
        <taxon>Clostridia</taxon>
        <taxon>Peptostreptococcales</taxon>
        <taxon>Anaerovoracaceae</taxon>
        <taxon>Emergencia</taxon>
    </lineage>
</organism>
<comment type="caution">
    <text evidence="9">The sequence shown here is derived from an EMBL/GenBank/DDBJ whole genome shotgun (WGS) entry which is preliminary data.</text>
</comment>
<dbReference type="AlphaFoldDB" id="A0A415DU86"/>
<keyword evidence="10" id="KW-1185">Reference proteome</keyword>
<dbReference type="GO" id="GO:0022857">
    <property type="term" value="F:transmembrane transporter activity"/>
    <property type="evidence" value="ECO:0007669"/>
    <property type="project" value="UniProtKB-ARBA"/>
</dbReference>
<feature type="transmembrane region" description="Helical" evidence="7">
    <location>
        <begin position="63"/>
        <end position="82"/>
    </location>
</feature>
<feature type="transmembrane region" description="Helical" evidence="7">
    <location>
        <begin position="225"/>
        <end position="246"/>
    </location>
</feature>
<comment type="subcellular location">
    <subcellularLocation>
        <location evidence="1">Membrane</location>
        <topology evidence="1">Multi-pass membrane protein</topology>
    </subcellularLocation>
</comment>
<keyword evidence="5 7" id="KW-1133">Transmembrane helix</keyword>
<dbReference type="OrthoDB" id="1840381at2"/>
<evidence type="ECO:0000256" key="4">
    <source>
        <dbReference type="ARBA" id="ARBA00022692"/>
    </source>
</evidence>
<evidence type="ECO:0000313" key="9">
    <source>
        <dbReference type="EMBL" id="RHJ83391.1"/>
    </source>
</evidence>
<keyword evidence="6 7" id="KW-0472">Membrane</keyword>
<dbReference type="Proteomes" id="UP000284841">
    <property type="component" value="Unassembled WGS sequence"/>
</dbReference>